<evidence type="ECO:0000313" key="3">
    <source>
        <dbReference type="EMBL" id="GFP90199.1"/>
    </source>
</evidence>
<keyword evidence="4" id="KW-1185">Reference proteome</keyword>
<accession>A0A830BVH0</accession>
<feature type="chain" id="PRO_5032620611" evidence="2">
    <location>
        <begin position="20"/>
        <end position="218"/>
    </location>
</feature>
<dbReference type="AlphaFoldDB" id="A0A830BVH0"/>
<comment type="caution">
    <text evidence="3">The sequence shown here is derived from an EMBL/GenBank/DDBJ whole genome shotgun (WGS) entry which is preliminary data.</text>
</comment>
<protein>
    <submittedName>
        <fullName evidence="3">Uncharacterized protein</fullName>
    </submittedName>
</protein>
<gene>
    <name evidence="3" type="ORF">PHJA_001163800</name>
</gene>
<feature type="compositionally biased region" description="Basic and acidic residues" evidence="1">
    <location>
        <begin position="178"/>
        <end position="218"/>
    </location>
</feature>
<feature type="region of interest" description="Disordered" evidence="1">
    <location>
        <begin position="162"/>
        <end position="218"/>
    </location>
</feature>
<keyword evidence="2" id="KW-0732">Signal</keyword>
<evidence type="ECO:0000256" key="2">
    <source>
        <dbReference type="SAM" id="SignalP"/>
    </source>
</evidence>
<dbReference type="EMBL" id="BMAC01000212">
    <property type="protein sequence ID" value="GFP90199.1"/>
    <property type="molecule type" value="Genomic_DNA"/>
</dbReference>
<dbReference type="Proteomes" id="UP000653305">
    <property type="component" value="Unassembled WGS sequence"/>
</dbReference>
<evidence type="ECO:0000313" key="4">
    <source>
        <dbReference type="Proteomes" id="UP000653305"/>
    </source>
</evidence>
<organism evidence="3 4">
    <name type="scientific">Phtheirospermum japonicum</name>
    <dbReference type="NCBI Taxonomy" id="374723"/>
    <lineage>
        <taxon>Eukaryota</taxon>
        <taxon>Viridiplantae</taxon>
        <taxon>Streptophyta</taxon>
        <taxon>Embryophyta</taxon>
        <taxon>Tracheophyta</taxon>
        <taxon>Spermatophyta</taxon>
        <taxon>Magnoliopsida</taxon>
        <taxon>eudicotyledons</taxon>
        <taxon>Gunneridae</taxon>
        <taxon>Pentapetalae</taxon>
        <taxon>asterids</taxon>
        <taxon>lamiids</taxon>
        <taxon>Lamiales</taxon>
        <taxon>Orobanchaceae</taxon>
        <taxon>Orobanchaceae incertae sedis</taxon>
        <taxon>Phtheirospermum</taxon>
    </lineage>
</organism>
<feature type="signal peptide" evidence="2">
    <location>
        <begin position="1"/>
        <end position="19"/>
    </location>
</feature>
<proteinExistence type="predicted"/>
<sequence>MPLLFLLSWELHHFHFWLAYVLDVHRFNPLIAMSVEYDGKTIAWDIVGENVAEFKSEASVILKKHAPMQYARWKKIPTDRKKMLWLAMKEVGDRNKRNRDKLKMAHTRGTKSIAQYCYEERDPETGQEPTRTSTWMKTQFSNKKKDWIDDASREAYVLGPKKPSRLRGCGDGLKPPSKRGESINRDLAKENEELRKQADADRECTQSLMRENKELASR</sequence>
<name>A0A830BVH0_9LAMI</name>
<evidence type="ECO:0000256" key="1">
    <source>
        <dbReference type="SAM" id="MobiDB-lite"/>
    </source>
</evidence>
<reference evidence="3" key="1">
    <citation type="submission" date="2020-07" db="EMBL/GenBank/DDBJ databases">
        <title>Ethylene signaling mediates host invasion by parasitic plants.</title>
        <authorList>
            <person name="Yoshida S."/>
        </authorList>
    </citation>
    <scope>NUCLEOTIDE SEQUENCE</scope>
    <source>
        <strain evidence="3">Okayama</strain>
    </source>
</reference>
<dbReference type="OrthoDB" id="1294469at2759"/>